<comment type="cofactor">
    <cofactor evidence="2">
        <name>Mg(2+)</name>
        <dbReference type="ChEBI" id="CHEBI:18420"/>
    </cofactor>
</comment>
<keyword evidence="5" id="KW-0460">Magnesium</keyword>
<dbReference type="GO" id="GO:0010945">
    <property type="term" value="F:coenzyme A diphosphatase activity"/>
    <property type="evidence" value="ECO:0007669"/>
    <property type="project" value="InterPro"/>
</dbReference>
<dbReference type="Proteomes" id="UP000184604">
    <property type="component" value="Chromosome"/>
</dbReference>
<dbReference type="InterPro" id="IPR015797">
    <property type="entry name" value="NUDIX_hydrolase-like_dom_sf"/>
</dbReference>
<dbReference type="OrthoDB" id="9802805at2"/>
<reference evidence="8 9" key="1">
    <citation type="submission" date="2016-12" db="EMBL/GenBank/DDBJ databases">
        <title>Complete genome sequence of Clostridium kluyveri JZZ isolated from the pit mud of a Chinese flavor liquor-making factory.</title>
        <authorList>
            <person name="Wang Y."/>
        </authorList>
    </citation>
    <scope>NUCLEOTIDE SEQUENCE [LARGE SCALE GENOMIC DNA]</scope>
    <source>
        <strain evidence="8 9">JZZ</strain>
    </source>
</reference>
<name>A0A1L5F745_CLOKL</name>
<dbReference type="PROSITE" id="PS00893">
    <property type="entry name" value="NUDIX_BOX"/>
    <property type="match status" value="1"/>
</dbReference>
<protein>
    <submittedName>
        <fullName evidence="8">Coenzyme A pyrophosphatase</fullName>
    </submittedName>
</protein>
<dbReference type="PANTHER" id="PTHR12992">
    <property type="entry name" value="NUDIX HYDROLASE"/>
    <property type="match status" value="1"/>
</dbReference>
<dbReference type="InterPro" id="IPR000086">
    <property type="entry name" value="NUDIX_hydrolase_dom"/>
</dbReference>
<evidence type="ECO:0000256" key="5">
    <source>
        <dbReference type="ARBA" id="ARBA00022842"/>
    </source>
</evidence>
<keyword evidence="3" id="KW-0479">Metal-binding</keyword>
<dbReference type="EMBL" id="CP018335">
    <property type="protein sequence ID" value="APM38824.1"/>
    <property type="molecule type" value="Genomic_DNA"/>
</dbReference>
<dbReference type="InterPro" id="IPR045121">
    <property type="entry name" value="CoAse"/>
</dbReference>
<dbReference type="PROSITE" id="PS51462">
    <property type="entry name" value="NUDIX"/>
    <property type="match status" value="1"/>
</dbReference>
<keyword evidence="6" id="KW-0464">Manganese</keyword>
<evidence type="ECO:0000259" key="7">
    <source>
        <dbReference type="PROSITE" id="PS51462"/>
    </source>
</evidence>
<dbReference type="PANTHER" id="PTHR12992:SF11">
    <property type="entry name" value="MITOCHONDRIAL COENZYME A DIPHOSPHATASE NUDT8"/>
    <property type="match status" value="1"/>
</dbReference>
<gene>
    <name evidence="8" type="ORF">BS101_08685</name>
</gene>
<dbReference type="CDD" id="cd03426">
    <property type="entry name" value="NUDIX_CoAse_Nudt7"/>
    <property type="match status" value="1"/>
</dbReference>
<evidence type="ECO:0000256" key="3">
    <source>
        <dbReference type="ARBA" id="ARBA00022723"/>
    </source>
</evidence>
<evidence type="ECO:0000256" key="6">
    <source>
        <dbReference type="ARBA" id="ARBA00023211"/>
    </source>
</evidence>
<dbReference type="InterPro" id="IPR020084">
    <property type="entry name" value="NUDIX_hydrolase_CS"/>
</dbReference>
<evidence type="ECO:0000256" key="1">
    <source>
        <dbReference type="ARBA" id="ARBA00001936"/>
    </source>
</evidence>
<feature type="domain" description="Nudix hydrolase" evidence="7">
    <location>
        <begin position="20"/>
        <end position="152"/>
    </location>
</feature>
<evidence type="ECO:0000256" key="4">
    <source>
        <dbReference type="ARBA" id="ARBA00022801"/>
    </source>
</evidence>
<sequence length="205" mass="24198">MIKKIEDIFKERKPHIMGEFSKSAVMIPLCESGEEISVLFEMRALNLKHQPGDICFPGGRLEKGEIPVCAAVRETMEELNLSREDIKLIGEMDYVVTPYNFIMYPFVCKLIREDIFPSQSEVDHIFKVPLQFFIENKPLLYEIPIVSQPGKRFPYRLIRNGRKYKFRRGTVKQYFYNYEKYTIWGFTALIIKRFVDIIVSNDHNK</sequence>
<evidence type="ECO:0000313" key="9">
    <source>
        <dbReference type="Proteomes" id="UP000184604"/>
    </source>
</evidence>
<evidence type="ECO:0000256" key="2">
    <source>
        <dbReference type="ARBA" id="ARBA00001946"/>
    </source>
</evidence>
<keyword evidence="4" id="KW-0378">Hydrolase</keyword>
<dbReference type="Pfam" id="PF00293">
    <property type="entry name" value="NUDIX"/>
    <property type="match status" value="1"/>
</dbReference>
<dbReference type="RefSeq" id="WP_073538470.1">
    <property type="nucleotide sequence ID" value="NZ_CP018335.1"/>
</dbReference>
<accession>A0A1L5F745</accession>
<organism evidence="8 9">
    <name type="scientific">Clostridium kluyveri</name>
    <dbReference type="NCBI Taxonomy" id="1534"/>
    <lineage>
        <taxon>Bacteria</taxon>
        <taxon>Bacillati</taxon>
        <taxon>Bacillota</taxon>
        <taxon>Clostridia</taxon>
        <taxon>Eubacteriales</taxon>
        <taxon>Clostridiaceae</taxon>
        <taxon>Clostridium</taxon>
    </lineage>
</organism>
<evidence type="ECO:0000313" key="8">
    <source>
        <dbReference type="EMBL" id="APM38824.1"/>
    </source>
</evidence>
<dbReference type="SUPFAM" id="SSF55811">
    <property type="entry name" value="Nudix"/>
    <property type="match status" value="1"/>
</dbReference>
<dbReference type="AlphaFoldDB" id="A0A1L5F745"/>
<proteinExistence type="predicted"/>
<dbReference type="Gene3D" id="3.90.79.10">
    <property type="entry name" value="Nucleoside Triphosphate Pyrophosphohydrolase"/>
    <property type="match status" value="1"/>
</dbReference>
<comment type="cofactor">
    <cofactor evidence="1">
        <name>Mn(2+)</name>
        <dbReference type="ChEBI" id="CHEBI:29035"/>
    </cofactor>
</comment>
<dbReference type="GO" id="GO:0046872">
    <property type="term" value="F:metal ion binding"/>
    <property type="evidence" value="ECO:0007669"/>
    <property type="project" value="UniProtKB-KW"/>
</dbReference>